<dbReference type="Proteomes" id="UP000676409">
    <property type="component" value="Chromosome"/>
</dbReference>
<keyword evidence="3" id="KW-1185">Reference proteome</keyword>
<accession>A0A975G2W7</accession>
<sequence>MPCEPSRRERDRPPAAARLLGWLGVAPFLAPAAAKLLGAPLWGPEMIWRSYGAIILAFMGGAQWGLAVGADPGDAHGQLRRYSISILPALTAWGSLALAPRPSLAVQLCGFAALLAYDLWTVRIGRTPSWYGRLRIQLSAAVSACLAVGVVRGGWS</sequence>
<dbReference type="PANTHER" id="PTHR15887">
    <property type="entry name" value="TRANSMEMBRANE PROTEIN 69"/>
    <property type="match status" value="1"/>
</dbReference>
<feature type="transmembrane region" description="Helical" evidence="1">
    <location>
        <begin position="48"/>
        <end position="70"/>
    </location>
</feature>
<feature type="transmembrane region" description="Helical" evidence="1">
    <location>
        <begin position="134"/>
        <end position="155"/>
    </location>
</feature>
<dbReference type="AlphaFoldDB" id="A0A975G2W7"/>
<dbReference type="EMBL" id="CP073078">
    <property type="protein sequence ID" value="QUD89794.1"/>
    <property type="molecule type" value="Genomic_DNA"/>
</dbReference>
<keyword evidence="1" id="KW-0812">Transmembrane</keyword>
<evidence type="ECO:0000313" key="3">
    <source>
        <dbReference type="Proteomes" id="UP000676409"/>
    </source>
</evidence>
<evidence type="ECO:0000256" key="1">
    <source>
        <dbReference type="SAM" id="Phobius"/>
    </source>
</evidence>
<dbReference type="RefSeq" id="WP_211939846.1">
    <property type="nucleotide sequence ID" value="NZ_CP073078.1"/>
</dbReference>
<feature type="transmembrane region" description="Helical" evidence="1">
    <location>
        <begin position="82"/>
        <end position="99"/>
    </location>
</feature>
<feature type="transmembrane region" description="Helical" evidence="1">
    <location>
        <begin position="105"/>
        <end position="122"/>
    </location>
</feature>
<evidence type="ECO:0000313" key="2">
    <source>
        <dbReference type="EMBL" id="QUD89794.1"/>
    </source>
</evidence>
<organism evidence="2 3">
    <name type="scientific">Phenylobacterium montanum</name>
    <dbReference type="NCBI Taxonomy" id="2823693"/>
    <lineage>
        <taxon>Bacteria</taxon>
        <taxon>Pseudomonadati</taxon>
        <taxon>Pseudomonadota</taxon>
        <taxon>Alphaproteobacteria</taxon>
        <taxon>Caulobacterales</taxon>
        <taxon>Caulobacteraceae</taxon>
        <taxon>Phenylobacterium</taxon>
    </lineage>
</organism>
<dbReference type="PANTHER" id="PTHR15887:SF1">
    <property type="entry name" value="TRANSMEMBRANE PROTEIN 69"/>
    <property type="match status" value="1"/>
</dbReference>
<protein>
    <submittedName>
        <fullName evidence="2">DUF3429 domain-containing protein</fullName>
    </submittedName>
</protein>
<dbReference type="KEGG" id="caul:KCG34_07960"/>
<reference evidence="2" key="1">
    <citation type="submission" date="2021-04" db="EMBL/GenBank/DDBJ databases">
        <title>The complete genome sequence of Caulobacter sp. S6.</title>
        <authorList>
            <person name="Tang Y."/>
            <person name="Ouyang W."/>
            <person name="Liu Q."/>
            <person name="Huang B."/>
            <person name="Guo Z."/>
            <person name="Lei P."/>
        </authorList>
    </citation>
    <scope>NUCLEOTIDE SEQUENCE</scope>
    <source>
        <strain evidence="2">S6</strain>
    </source>
</reference>
<dbReference type="Pfam" id="PF11911">
    <property type="entry name" value="DUF3429"/>
    <property type="match status" value="1"/>
</dbReference>
<proteinExistence type="predicted"/>
<keyword evidence="1" id="KW-1133">Transmembrane helix</keyword>
<gene>
    <name evidence="2" type="ORF">KCG34_07960</name>
</gene>
<keyword evidence="1" id="KW-0472">Membrane</keyword>
<name>A0A975G2W7_9CAUL</name>
<dbReference type="InterPro" id="IPR021836">
    <property type="entry name" value="DUF3429"/>
</dbReference>